<evidence type="ECO:0000259" key="1">
    <source>
        <dbReference type="Pfam" id="PF10543"/>
    </source>
</evidence>
<dbReference type="Proteomes" id="UP000334340">
    <property type="component" value="Unassembled WGS sequence"/>
</dbReference>
<proteinExistence type="predicted"/>
<keyword evidence="3" id="KW-1185">Reference proteome</keyword>
<dbReference type="InterPro" id="IPR018873">
    <property type="entry name" value="KilA-N_DNA-bd_domain"/>
</dbReference>
<protein>
    <submittedName>
        <fullName evidence="2">ORF6N domain protein</fullName>
    </submittedName>
</protein>
<organism evidence="2 3">
    <name type="scientific">Candidatus Methylomirabilis lanthanidiphila</name>
    <dbReference type="NCBI Taxonomy" id="2211376"/>
    <lineage>
        <taxon>Bacteria</taxon>
        <taxon>Candidatus Methylomirabilota</taxon>
        <taxon>Candidatus Methylomirabilia</taxon>
        <taxon>Candidatus Methylomirabilales</taxon>
        <taxon>Candidatus Methylomirabilaceae</taxon>
        <taxon>Candidatus Methylomirabilis</taxon>
    </lineage>
</organism>
<sequence length="128" mass="14167">MMGQDVAPIEGLIVTIRGHRVILAADLAEIYGVQTRVLNQAVKRNPEKFPGDFVFQLTLDEAETVQRSRSQIVILKRGLNIKYLPYAFTEHGAIMAANVLALKYVRPVRDERYATNYGGAGSGKPGDH</sequence>
<evidence type="ECO:0000313" key="2">
    <source>
        <dbReference type="EMBL" id="VUZ86152.1"/>
    </source>
</evidence>
<name>A0A564ZNC3_9BACT</name>
<dbReference type="Pfam" id="PF10543">
    <property type="entry name" value="ORF6N"/>
    <property type="match status" value="1"/>
</dbReference>
<accession>A0A564ZNC3</accession>
<feature type="domain" description="KilA-N DNA-binding" evidence="1">
    <location>
        <begin position="13"/>
        <end position="99"/>
    </location>
</feature>
<gene>
    <name evidence="2" type="ORF">MELA_02548</name>
</gene>
<dbReference type="AlphaFoldDB" id="A0A564ZNC3"/>
<reference evidence="2 3" key="1">
    <citation type="submission" date="2019-07" db="EMBL/GenBank/DDBJ databases">
        <authorList>
            <person name="Cremers G."/>
        </authorList>
    </citation>
    <scope>NUCLEOTIDE SEQUENCE [LARGE SCALE GENOMIC DNA]</scope>
</reference>
<evidence type="ECO:0000313" key="3">
    <source>
        <dbReference type="Proteomes" id="UP000334340"/>
    </source>
</evidence>
<dbReference type="EMBL" id="CABIKM010000045">
    <property type="protein sequence ID" value="VUZ86152.1"/>
    <property type="molecule type" value="Genomic_DNA"/>
</dbReference>